<name>A0A4U6T0C2_SETVI</name>
<sequence length="142" mass="16939">MENLPGACERRFEGVDAFRRIKVAALCFLYVNYINSDQKWENYNCVLCSLDLEETTYHLIFECPFSTRCWNFVGISWDHAIRFSDTIQKARMECQHQFFMEVFVISAWEIWKQQNAQIFRGTQASFESWKSCFARTVKLHVH</sequence>
<dbReference type="EMBL" id="CM016560">
    <property type="protein sequence ID" value="TKV93212.1"/>
    <property type="molecule type" value="Genomic_DNA"/>
</dbReference>
<organism evidence="1 2">
    <name type="scientific">Setaria viridis</name>
    <name type="common">Green bristlegrass</name>
    <name type="synonym">Setaria italica subsp. viridis</name>
    <dbReference type="NCBI Taxonomy" id="4556"/>
    <lineage>
        <taxon>Eukaryota</taxon>
        <taxon>Viridiplantae</taxon>
        <taxon>Streptophyta</taxon>
        <taxon>Embryophyta</taxon>
        <taxon>Tracheophyta</taxon>
        <taxon>Spermatophyta</taxon>
        <taxon>Magnoliopsida</taxon>
        <taxon>Liliopsida</taxon>
        <taxon>Poales</taxon>
        <taxon>Poaceae</taxon>
        <taxon>PACMAD clade</taxon>
        <taxon>Panicoideae</taxon>
        <taxon>Panicodae</taxon>
        <taxon>Paniceae</taxon>
        <taxon>Cenchrinae</taxon>
        <taxon>Setaria</taxon>
    </lineage>
</organism>
<evidence type="ECO:0000313" key="1">
    <source>
        <dbReference type="EMBL" id="TKV93212.1"/>
    </source>
</evidence>
<reference evidence="1" key="1">
    <citation type="submission" date="2019-03" db="EMBL/GenBank/DDBJ databases">
        <title>WGS assembly of Setaria viridis.</title>
        <authorList>
            <person name="Huang P."/>
            <person name="Jenkins J."/>
            <person name="Grimwood J."/>
            <person name="Barry K."/>
            <person name="Healey A."/>
            <person name="Mamidi S."/>
            <person name="Sreedasyam A."/>
            <person name="Shu S."/>
            <person name="Feldman M."/>
            <person name="Wu J."/>
            <person name="Yu Y."/>
            <person name="Chen C."/>
            <person name="Johnson J."/>
            <person name="Rokhsar D."/>
            <person name="Baxter I."/>
            <person name="Schmutz J."/>
            <person name="Brutnell T."/>
            <person name="Kellogg E."/>
        </authorList>
    </citation>
    <scope>NUCLEOTIDE SEQUENCE [LARGE SCALE GENOMIC DNA]</scope>
</reference>
<proteinExistence type="predicted"/>
<gene>
    <name evidence="1" type="ORF">SEVIR_9G211400v2</name>
</gene>
<accession>A0A4U6T0C2</accession>
<protein>
    <recommendedName>
        <fullName evidence="3">Reverse transcriptase zinc-binding domain-containing protein</fullName>
    </recommendedName>
</protein>
<dbReference type="AlphaFoldDB" id="A0A4U6T0C2"/>
<dbReference type="Gramene" id="TKV93212">
    <property type="protein sequence ID" value="TKV93212"/>
    <property type="gene ID" value="SEVIR_9G211400v2"/>
</dbReference>
<evidence type="ECO:0008006" key="3">
    <source>
        <dbReference type="Google" id="ProtNLM"/>
    </source>
</evidence>
<evidence type="ECO:0000313" key="2">
    <source>
        <dbReference type="Proteomes" id="UP000298652"/>
    </source>
</evidence>
<dbReference type="Proteomes" id="UP000298652">
    <property type="component" value="Chromosome 9"/>
</dbReference>
<keyword evidence="2" id="KW-1185">Reference proteome</keyword>